<dbReference type="PANTHER" id="PTHR44216">
    <property type="entry name" value="PROTEIN O-MANNOSYL-TRANSFERASE TMTC2"/>
    <property type="match status" value="1"/>
</dbReference>
<feature type="transmembrane region" description="Helical" evidence="4">
    <location>
        <begin position="262"/>
        <end position="280"/>
    </location>
</feature>
<keyword evidence="3 4" id="KW-0472">Membrane</keyword>
<proteinExistence type="predicted"/>
<name>A0A443SF04_9ACAR</name>
<dbReference type="GO" id="GO:0035269">
    <property type="term" value="P:protein O-linked glycosylation via mannose"/>
    <property type="evidence" value="ECO:0007669"/>
    <property type="project" value="TreeGrafter"/>
</dbReference>
<dbReference type="STRING" id="299467.A0A443SF04"/>
<feature type="transmembrane region" description="Helical" evidence="4">
    <location>
        <begin position="179"/>
        <end position="196"/>
    </location>
</feature>
<accession>A0A443SF04</accession>
<feature type="transmembrane region" description="Helical" evidence="4">
    <location>
        <begin position="321"/>
        <end position="339"/>
    </location>
</feature>
<keyword evidence="4" id="KW-1133">Transmembrane helix</keyword>
<evidence type="ECO:0000256" key="4">
    <source>
        <dbReference type="SAM" id="Phobius"/>
    </source>
</evidence>
<sequence>MQKVSSSERFVKVELSHKSYRPLTVLTFRLNYLLHGLNPIGFHIVNIALHAFSSILVHKLCLRFESNAKIAFTSAMVFAMHPIHTDAVASVVGRAELLSAIFYELCLLTYLNKQNGGHCSTCSSSSNLLKPLFTVSLACIGLLCKEQCLTVLIVCAAFDAITAYGKTCHTERRHRTKNITILFCGFIFALLLRVKLNGKQVTPSFNKYDNPAAVANSDTKLFTYSYLCAFNFWLLTFPFQLCCDWTHESIKLLTSTLDARNVITVAFFSTLIYVFGMPFLRKKVPEEFNKTLMFVMMTVIPFVPASNLFFTTGFVVAERVLYLPSVGFALLIAFGVKRLHSMCPNATVAAVFVLLLTFGVKTYSRCKDW</sequence>
<dbReference type="InterPro" id="IPR052384">
    <property type="entry name" value="TMTC_O-mannosyltransferase"/>
</dbReference>
<keyword evidence="7" id="KW-1185">Reference proteome</keyword>
<dbReference type="GO" id="GO:0000030">
    <property type="term" value="F:mannosyltransferase activity"/>
    <property type="evidence" value="ECO:0007669"/>
    <property type="project" value="TreeGrafter"/>
</dbReference>
<reference evidence="6 7" key="1">
    <citation type="journal article" date="2018" name="Gigascience">
        <title>Genomes of trombidid mites reveal novel predicted allergens and laterally-transferred genes associated with secondary metabolism.</title>
        <authorList>
            <person name="Dong X."/>
            <person name="Chaisiri K."/>
            <person name="Xia D."/>
            <person name="Armstrong S.D."/>
            <person name="Fang Y."/>
            <person name="Donnelly M.J."/>
            <person name="Kadowaki T."/>
            <person name="McGarry J.W."/>
            <person name="Darby A.C."/>
            <person name="Makepeace B.L."/>
        </authorList>
    </citation>
    <scope>NUCLEOTIDE SEQUENCE [LARGE SCALE GENOMIC DNA]</scope>
    <source>
        <strain evidence="6">UoL-UT</strain>
    </source>
</reference>
<protein>
    <submittedName>
        <fullName evidence="6">Transmembrane and TPR repeat-containing protein-like protein</fullName>
    </submittedName>
</protein>
<evidence type="ECO:0000256" key="2">
    <source>
        <dbReference type="ARBA" id="ARBA00022803"/>
    </source>
</evidence>
<dbReference type="AlphaFoldDB" id="A0A443SF04"/>
<feature type="transmembrane region" description="Helical" evidence="4">
    <location>
        <begin position="346"/>
        <end position="364"/>
    </location>
</feature>
<feature type="transmembrane region" description="Helical" evidence="4">
    <location>
        <begin position="40"/>
        <end position="62"/>
    </location>
</feature>
<keyword evidence="1" id="KW-0677">Repeat</keyword>
<dbReference type="EMBL" id="NCKV01003059">
    <property type="protein sequence ID" value="RWS26104.1"/>
    <property type="molecule type" value="Genomic_DNA"/>
</dbReference>
<feature type="domain" description="DUF1736" evidence="5">
    <location>
        <begin position="202"/>
        <end position="271"/>
    </location>
</feature>
<dbReference type="OrthoDB" id="66906at2759"/>
<organism evidence="6 7">
    <name type="scientific">Leptotrombidium deliense</name>
    <dbReference type="NCBI Taxonomy" id="299467"/>
    <lineage>
        <taxon>Eukaryota</taxon>
        <taxon>Metazoa</taxon>
        <taxon>Ecdysozoa</taxon>
        <taxon>Arthropoda</taxon>
        <taxon>Chelicerata</taxon>
        <taxon>Arachnida</taxon>
        <taxon>Acari</taxon>
        <taxon>Acariformes</taxon>
        <taxon>Trombidiformes</taxon>
        <taxon>Prostigmata</taxon>
        <taxon>Anystina</taxon>
        <taxon>Parasitengona</taxon>
        <taxon>Trombiculoidea</taxon>
        <taxon>Trombiculidae</taxon>
        <taxon>Leptotrombidium</taxon>
    </lineage>
</organism>
<keyword evidence="2" id="KW-0802">TPR repeat</keyword>
<comment type="caution">
    <text evidence="6">The sequence shown here is derived from an EMBL/GenBank/DDBJ whole genome shotgun (WGS) entry which is preliminary data.</text>
</comment>
<keyword evidence="4 6" id="KW-0812">Transmembrane</keyword>
<dbReference type="VEuPathDB" id="VectorBase:LDEU005936"/>
<feature type="transmembrane region" description="Helical" evidence="4">
    <location>
        <begin position="292"/>
        <end position="315"/>
    </location>
</feature>
<dbReference type="Pfam" id="PF08409">
    <property type="entry name" value="TMTC_DUF1736"/>
    <property type="match status" value="1"/>
</dbReference>
<evidence type="ECO:0000313" key="7">
    <source>
        <dbReference type="Proteomes" id="UP000288716"/>
    </source>
</evidence>
<dbReference type="Proteomes" id="UP000288716">
    <property type="component" value="Unassembled WGS sequence"/>
</dbReference>
<evidence type="ECO:0000256" key="1">
    <source>
        <dbReference type="ARBA" id="ARBA00022737"/>
    </source>
</evidence>
<evidence type="ECO:0000256" key="3">
    <source>
        <dbReference type="ARBA" id="ARBA00023136"/>
    </source>
</evidence>
<dbReference type="GO" id="GO:0005789">
    <property type="term" value="C:endoplasmic reticulum membrane"/>
    <property type="evidence" value="ECO:0007669"/>
    <property type="project" value="TreeGrafter"/>
</dbReference>
<gene>
    <name evidence="6" type="ORF">B4U80_10255</name>
</gene>
<evidence type="ECO:0000313" key="6">
    <source>
        <dbReference type="EMBL" id="RWS26104.1"/>
    </source>
</evidence>
<dbReference type="InterPro" id="IPR013618">
    <property type="entry name" value="TMTC_DUF1736"/>
</dbReference>
<evidence type="ECO:0000259" key="5">
    <source>
        <dbReference type="Pfam" id="PF08409"/>
    </source>
</evidence>
<dbReference type="PANTHER" id="PTHR44216:SF3">
    <property type="entry name" value="PROTEIN O-MANNOSYL-TRANSFERASE TMTC2"/>
    <property type="match status" value="1"/>
</dbReference>